<dbReference type="EMBL" id="JAGETV010000004">
    <property type="protein sequence ID" value="MBO1926726.1"/>
    <property type="molecule type" value="Genomic_DNA"/>
</dbReference>
<name>A0ABS3Q312_9GAMM</name>
<proteinExistence type="inferred from homology"/>
<evidence type="ECO:0000256" key="2">
    <source>
        <dbReference type="ARBA" id="ARBA00007118"/>
    </source>
</evidence>
<dbReference type="Proteomes" id="UP000664835">
    <property type="component" value="Unassembled WGS sequence"/>
</dbReference>
<sequence>MKVSQALLQRRSTRAFLPKTVEREKITQILEHAKWSPSGVNMQPWQVYVVAGQAKQQLSNLLLSAFESGKTQNMDYSYYPCEWKAPFKQRRVALGMEMFSLLNIARDNKDARVKQWGRNYLAFDAPCMLIFSIDSSLKTGSYLDYGMFLQSIMLMAEELSFSTCPQAALAEYPDILRNFFKVDATQHFICGIALGYADTEATVNQLKPSRAEIESFTTFID</sequence>
<dbReference type="RefSeq" id="WP_208148169.1">
    <property type="nucleotide sequence ID" value="NZ_JAGETV010000004.1"/>
</dbReference>
<dbReference type="PANTHER" id="PTHR43673">
    <property type="entry name" value="NAD(P)H NITROREDUCTASE YDGI-RELATED"/>
    <property type="match status" value="1"/>
</dbReference>
<keyword evidence="3" id="KW-0285">Flavoprotein</keyword>
<organism evidence="7 8">
    <name type="scientific">Thiomicrorhabdus marina</name>
    <dbReference type="NCBI Taxonomy" id="2818442"/>
    <lineage>
        <taxon>Bacteria</taxon>
        <taxon>Pseudomonadati</taxon>
        <taxon>Pseudomonadota</taxon>
        <taxon>Gammaproteobacteria</taxon>
        <taxon>Thiotrichales</taxon>
        <taxon>Piscirickettsiaceae</taxon>
        <taxon>Thiomicrorhabdus</taxon>
    </lineage>
</organism>
<evidence type="ECO:0000256" key="3">
    <source>
        <dbReference type="ARBA" id="ARBA00022630"/>
    </source>
</evidence>
<comment type="cofactor">
    <cofactor evidence="1">
        <name>FMN</name>
        <dbReference type="ChEBI" id="CHEBI:58210"/>
    </cofactor>
</comment>
<feature type="domain" description="Nitroreductase" evidence="6">
    <location>
        <begin position="8"/>
        <end position="196"/>
    </location>
</feature>
<evidence type="ECO:0000313" key="7">
    <source>
        <dbReference type="EMBL" id="MBO1926726.1"/>
    </source>
</evidence>
<keyword evidence="5" id="KW-0560">Oxidoreductase</keyword>
<comment type="similarity">
    <text evidence="2">Belongs to the nitroreductase family.</text>
</comment>
<comment type="caution">
    <text evidence="7">The sequence shown here is derived from an EMBL/GenBank/DDBJ whole genome shotgun (WGS) entry which is preliminary data.</text>
</comment>
<dbReference type="InterPro" id="IPR000415">
    <property type="entry name" value="Nitroreductase-like"/>
</dbReference>
<evidence type="ECO:0000256" key="4">
    <source>
        <dbReference type="ARBA" id="ARBA00022643"/>
    </source>
</evidence>
<keyword evidence="8" id="KW-1185">Reference proteome</keyword>
<keyword evidence="4" id="KW-0288">FMN</keyword>
<evidence type="ECO:0000256" key="1">
    <source>
        <dbReference type="ARBA" id="ARBA00001917"/>
    </source>
</evidence>
<dbReference type="PANTHER" id="PTHR43673:SF2">
    <property type="entry name" value="NITROREDUCTASE"/>
    <property type="match status" value="1"/>
</dbReference>
<protein>
    <submittedName>
        <fullName evidence="7">Nitroreductase</fullName>
    </submittedName>
</protein>
<dbReference type="Gene3D" id="3.40.109.10">
    <property type="entry name" value="NADH Oxidase"/>
    <property type="match status" value="1"/>
</dbReference>
<evidence type="ECO:0000256" key="5">
    <source>
        <dbReference type="ARBA" id="ARBA00023002"/>
    </source>
</evidence>
<dbReference type="InterPro" id="IPR029479">
    <property type="entry name" value="Nitroreductase"/>
</dbReference>
<gene>
    <name evidence="7" type="ORF">J3998_03985</name>
</gene>
<dbReference type="Pfam" id="PF00881">
    <property type="entry name" value="Nitroreductase"/>
    <property type="match status" value="1"/>
</dbReference>
<evidence type="ECO:0000313" key="8">
    <source>
        <dbReference type="Proteomes" id="UP000664835"/>
    </source>
</evidence>
<dbReference type="CDD" id="cd02136">
    <property type="entry name" value="PnbA_NfnB-like"/>
    <property type="match status" value="1"/>
</dbReference>
<evidence type="ECO:0000259" key="6">
    <source>
        <dbReference type="Pfam" id="PF00881"/>
    </source>
</evidence>
<dbReference type="SUPFAM" id="SSF55469">
    <property type="entry name" value="FMN-dependent nitroreductase-like"/>
    <property type="match status" value="1"/>
</dbReference>
<reference evidence="7 8" key="1">
    <citation type="submission" date="2021-03" db="EMBL/GenBank/DDBJ databases">
        <title>Thiomicrorhabdus sp.nov.,novel sulfur-oxidizing bacteria isolated from coastal sediment.</title>
        <authorList>
            <person name="Liu X."/>
        </authorList>
    </citation>
    <scope>NUCLEOTIDE SEQUENCE [LARGE SCALE GENOMIC DNA]</scope>
    <source>
        <strain evidence="7 8">6S2-11</strain>
    </source>
</reference>
<accession>A0ABS3Q312</accession>